<dbReference type="Gene3D" id="3.40.50.2300">
    <property type="match status" value="1"/>
</dbReference>
<dbReference type="Pfam" id="PF01451">
    <property type="entry name" value="LMWPc"/>
    <property type="match status" value="1"/>
</dbReference>
<dbReference type="RefSeq" id="WP_166180695.1">
    <property type="nucleotide sequence ID" value="NZ_CP045120.1"/>
</dbReference>
<feature type="domain" description="Phosphotyrosine protein phosphatase I" evidence="3">
    <location>
        <begin position="8"/>
        <end position="145"/>
    </location>
</feature>
<keyword evidence="5" id="KW-1185">Reference proteome</keyword>
<keyword evidence="4" id="KW-0614">Plasmid</keyword>
<protein>
    <submittedName>
        <fullName evidence="4">Arsenate reductase ArsC</fullName>
    </submittedName>
</protein>
<dbReference type="Proteomes" id="UP000501452">
    <property type="component" value="Plasmid unnamed1"/>
</dbReference>
<dbReference type="SMART" id="SM00226">
    <property type="entry name" value="LMWPc"/>
    <property type="match status" value="1"/>
</dbReference>
<dbReference type="GO" id="GO:0046685">
    <property type="term" value="P:response to arsenic-containing substance"/>
    <property type="evidence" value="ECO:0007669"/>
    <property type="project" value="UniProtKB-KW"/>
</dbReference>
<dbReference type="SUPFAM" id="SSF52788">
    <property type="entry name" value="Phosphotyrosine protein phosphatases I"/>
    <property type="match status" value="1"/>
</dbReference>
<organism evidence="4 5">
    <name type="scientific">Rubrobacter tropicus</name>
    <dbReference type="NCBI Taxonomy" id="2653851"/>
    <lineage>
        <taxon>Bacteria</taxon>
        <taxon>Bacillati</taxon>
        <taxon>Actinomycetota</taxon>
        <taxon>Rubrobacteria</taxon>
        <taxon>Rubrobacterales</taxon>
        <taxon>Rubrobacteraceae</taxon>
        <taxon>Rubrobacter</taxon>
    </lineage>
</organism>
<dbReference type="AlphaFoldDB" id="A0A6G8QG31"/>
<evidence type="ECO:0000313" key="5">
    <source>
        <dbReference type="Proteomes" id="UP000501452"/>
    </source>
</evidence>
<accession>A0A6G8QG31</accession>
<evidence type="ECO:0000256" key="1">
    <source>
        <dbReference type="ARBA" id="ARBA00022849"/>
    </source>
</evidence>
<feature type="compositionally biased region" description="Basic and acidic residues" evidence="2">
    <location>
        <begin position="155"/>
        <end position="174"/>
    </location>
</feature>
<keyword evidence="1" id="KW-0059">Arsenical resistance</keyword>
<evidence type="ECO:0000256" key="2">
    <source>
        <dbReference type="SAM" id="MobiDB-lite"/>
    </source>
</evidence>
<geneLocation type="plasmid" evidence="4 5">
    <name>unnamed1</name>
</geneLocation>
<dbReference type="PANTHER" id="PTHR43428:SF1">
    <property type="entry name" value="ARSENATE REDUCTASE"/>
    <property type="match status" value="1"/>
</dbReference>
<name>A0A6G8QG31_9ACTN</name>
<feature type="region of interest" description="Disordered" evidence="2">
    <location>
        <begin position="155"/>
        <end position="190"/>
    </location>
</feature>
<sequence>MTEAVRKQKVLFLCTQNSARSQMAEGFLRHLAGDRFEAYSAGLDPTDEIHPCAMEAMREVGIDISGQSPKGLKEYMGRQAFNYLIIVCARAEERCPKTFPGVGTTFSWIFEDPRRDEDLPYDSTLERFRAVRDQIELRMRGWLEQPERELEILREERERERRERLEAEALETGRETTPAGGPEHDPFRRA</sequence>
<evidence type="ECO:0000313" key="4">
    <source>
        <dbReference type="EMBL" id="QIN85412.1"/>
    </source>
</evidence>
<gene>
    <name evidence="4" type="ORF">GBA63_22175</name>
</gene>
<evidence type="ECO:0000259" key="3">
    <source>
        <dbReference type="SMART" id="SM00226"/>
    </source>
</evidence>
<dbReference type="KEGG" id="rub:GBA63_22175"/>
<dbReference type="PANTHER" id="PTHR43428">
    <property type="entry name" value="ARSENATE REDUCTASE"/>
    <property type="match status" value="1"/>
</dbReference>
<dbReference type="InterPro" id="IPR023485">
    <property type="entry name" value="Ptyr_pPase"/>
</dbReference>
<dbReference type="CDD" id="cd16345">
    <property type="entry name" value="LMWP_ArsC"/>
    <property type="match status" value="1"/>
</dbReference>
<dbReference type="EMBL" id="CP045120">
    <property type="protein sequence ID" value="QIN85412.1"/>
    <property type="molecule type" value="Genomic_DNA"/>
</dbReference>
<proteinExistence type="predicted"/>
<dbReference type="InterPro" id="IPR036196">
    <property type="entry name" value="Ptyr_pPase_sf"/>
</dbReference>
<reference evidence="4 5" key="1">
    <citation type="submission" date="2019-10" db="EMBL/GenBank/DDBJ databases">
        <title>Rubrobacter sp nov SCSIO 52090 isolated from a deep-sea sediment in the South China Sea.</title>
        <authorList>
            <person name="Chen R.W."/>
        </authorList>
    </citation>
    <scope>NUCLEOTIDE SEQUENCE [LARGE SCALE GENOMIC DNA]</scope>
    <source>
        <strain evidence="4 5">SCSIO 52909</strain>
        <plasmid evidence="4 5">unnamed1</plasmid>
    </source>
</reference>